<name>I7LW54_TETTS</name>
<reference evidence="2" key="1">
    <citation type="journal article" date="2006" name="PLoS Biol.">
        <title>Macronuclear genome sequence of the ciliate Tetrahymena thermophila, a model eukaryote.</title>
        <authorList>
            <person name="Eisen J.A."/>
            <person name="Coyne R.S."/>
            <person name="Wu M."/>
            <person name="Wu D."/>
            <person name="Thiagarajan M."/>
            <person name="Wortman J.R."/>
            <person name="Badger J.H."/>
            <person name="Ren Q."/>
            <person name="Amedeo P."/>
            <person name="Jones K.M."/>
            <person name="Tallon L.J."/>
            <person name="Delcher A.L."/>
            <person name="Salzberg S.L."/>
            <person name="Silva J.C."/>
            <person name="Haas B.J."/>
            <person name="Majoros W.H."/>
            <person name="Farzad M."/>
            <person name="Carlton J.M."/>
            <person name="Smith R.K. Jr."/>
            <person name="Garg J."/>
            <person name="Pearlman R.E."/>
            <person name="Karrer K.M."/>
            <person name="Sun L."/>
            <person name="Manning G."/>
            <person name="Elde N.C."/>
            <person name="Turkewitz A.P."/>
            <person name="Asai D.J."/>
            <person name="Wilkes D.E."/>
            <person name="Wang Y."/>
            <person name="Cai H."/>
            <person name="Collins K."/>
            <person name="Stewart B.A."/>
            <person name="Lee S.R."/>
            <person name="Wilamowska K."/>
            <person name="Weinberg Z."/>
            <person name="Ruzzo W.L."/>
            <person name="Wloga D."/>
            <person name="Gaertig J."/>
            <person name="Frankel J."/>
            <person name="Tsao C.-C."/>
            <person name="Gorovsky M.A."/>
            <person name="Keeling P.J."/>
            <person name="Waller R.F."/>
            <person name="Patron N.J."/>
            <person name="Cherry J.M."/>
            <person name="Stover N.A."/>
            <person name="Krieger C.J."/>
            <person name="del Toro C."/>
            <person name="Ryder H.F."/>
            <person name="Williamson S.C."/>
            <person name="Barbeau R.A."/>
            <person name="Hamilton E.P."/>
            <person name="Orias E."/>
        </authorList>
    </citation>
    <scope>NUCLEOTIDE SEQUENCE [LARGE SCALE GENOMIC DNA]</scope>
    <source>
        <strain evidence="2">SB210</strain>
    </source>
</reference>
<dbReference type="OrthoDB" id="324956at2759"/>
<proteinExistence type="predicted"/>
<dbReference type="Proteomes" id="UP000009168">
    <property type="component" value="Unassembled WGS sequence"/>
</dbReference>
<accession>I7LW54</accession>
<protein>
    <submittedName>
        <fullName evidence="1">Coiled-coil vesicle tethering family A protein/ERF4 family protein</fullName>
    </submittedName>
</protein>
<keyword evidence="2" id="KW-1185">Reference proteome</keyword>
<organism evidence="1 2">
    <name type="scientific">Tetrahymena thermophila (strain SB210)</name>
    <dbReference type="NCBI Taxonomy" id="312017"/>
    <lineage>
        <taxon>Eukaryota</taxon>
        <taxon>Sar</taxon>
        <taxon>Alveolata</taxon>
        <taxon>Ciliophora</taxon>
        <taxon>Intramacronucleata</taxon>
        <taxon>Oligohymenophorea</taxon>
        <taxon>Hymenostomatida</taxon>
        <taxon>Tetrahymenina</taxon>
        <taxon>Tetrahymenidae</taxon>
        <taxon>Tetrahymena</taxon>
    </lineage>
</organism>
<dbReference type="RefSeq" id="XP_001021116.1">
    <property type="nucleotide sequence ID" value="XM_001021116.1"/>
</dbReference>
<dbReference type="GeneID" id="7842778"/>
<dbReference type="AlphaFoldDB" id="I7LW54"/>
<gene>
    <name evidence="1" type="ORF">TTHERM_00310410</name>
</gene>
<dbReference type="InParanoid" id="I7LW54"/>
<dbReference type="eggNOG" id="ENOG502S33K">
    <property type="taxonomic scope" value="Eukaryota"/>
</dbReference>
<evidence type="ECO:0000313" key="1">
    <source>
        <dbReference type="EMBL" id="EAS00871.1"/>
    </source>
</evidence>
<evidence type="ECO:0000313" key="2">
    <source>
        <dbReference type="Proteomes" id="UP000009168"/>
    </source>
</evidence>
<dbReference type="KEGG" id="tet:TTHERM_00310410"/>
<dbReference type="EMBL" id="GG662608">
    <property type="protein sequence ID" value="EAS00871.1"/>
    <property type="molecule type" value="Genomic_DNA"/>
</dbReference>
<dbReference type="HOGENOM" id="CLU_1520843_0_0_1"/>
<sequence>MSTYLSQMIQNLEIEHNQIPVPVIKDERTIIQKGKICFQFKAIGNIALNGFSNQYEIHYPEEIMKYGVSQQELVQIIKKINKTAMENWPCLNCYYYGIGLSLITCCISYLIPHICITDSENIVKEELHLFNQEYFNPKGLEIGLKKNCFTSWIQINELTKKDQNSLSQISTNDTQDD</sequence>